<keyword evidence="11" id="KW-1185">Reference proteome</keyword>
<reference evidence="10" key="1">
    <citation type="submission" date="2020-08" db="EMBL/GenBank/DDBJ databases">
        <title>Paracoccus amoyensis sp. nov., isolated from the surface seawater at coast of Xiamen, Fujian.</title>
        <authorList>
            <person name="Lyu L."/>
        </authorList>
    </citation>
    <scope>NUCLEOTIDE SEQUENCE</scope>
    <source>
        <strain evidence="10">11-3</strain>
    </source>
</reference>
<dbReference type="PANTHER" id="PTHR23502">
    <property type="entry name" value="MAJOR FACILITATOR SUPERFAMILY"/>
    <property type="match status" value="1"/>
</dbReference>
<dbReference type="Pfam" id="PF07690">
    <property type="entry name" value="MFS_1"/>
    <property type="match status" value="1"/>
</dbReference>
<feature type="transmembrane region" description="Helical" evidence="8">
    <location>
        <begin position="370"/>
        <end position="389"/>
    </location>
</feature>
<keyword evidence="8" id="KW-0997">Cell inner membrane</keyword>
<feature type="transmembrane region" description="Helical" evidence="8">
    <location>
        <begin position="307"/>
        <end position="329"/>
    </location>
</feature>
<accession>A0A926GBY6</accession>
<dbReference type="GO" id="GO:1990961">
    <property type="term" value="P:xenobiotic detoxification by transmembrane export across the plasma membrane"/>
    <property type="evidence" value="ECO:0007669"/>
    <property type="project" value="InterPro"/>
</dbReference>
<comment type="subcellular location">
    <subcellularLocation>
        <location evidence="8">Cell inner membrane</location>
        <topology evidence="8">Multi-pass membrane protein</topology>
    </subcellularLocation>
    <subcellularLocation>
        <location evidence="1">Cell membrane</location>
        <topology evidence="1">Multi-pass membrane protein</topology>
    </subcellularLocation>
</comment>
<evidence type="ECO:0000259" key="9">
    <source>
        <dbReference type="PROSITE" id="PS50850"/>
    </source>
</evidence>
<feature type="transmembrane region" description="Helical" evidence="8">
    <location>
        <begin position="248"/>
        <end position="266"/>
    </location>
</feature>
<feature type="transmembrane region" description="Helical" evidence="8">
    <location>
        <begin position="132"/>
        <end position="157"/>
    </location>
</feature>
<evidence type="ECO:0000256" key="5">
    <source>
        <dbReference type="ARBA" id="ARBA00022692"/>
    </source>
</evidence>
<gene>
    <name evidence="10" type="ORF">H4P12_16075</name>
</gene>
<keyword evidence="6 8" id="KW-1133">Transmembrane helix</keyword>
<dbReference type="PANTHER" id="PTHR23502:SF132">
    <property type="entry name" value="POLYAMINE TRANSPORTER 2-RELATED"/>
    <property type="match status" value="1"/>
</dbReference>
<dbReference type="InterPro" id="IPR036259">
    <property type="entry name" value="MFS_trans_sf"/>
</dbReference>
<comment type="similarity">
    <text evidence="2 8">Belongs to the major facilitator superfamily. Bcr/CmlA family.</text>
</comment>
<evidence type="ECO:0000256" key="8">
    <source>
        <dbReference type="RuleBase" id="RU365088"/>
    </source>
</evidence>
<feature type="transmembrane region" description="Helical" evidence="8">
    <location>
        <begin position="278"/>
        <end position="301"/>
    </location>
</feature>
<keyword evidence="7 8" id="KW-0472">Membrane</keyword>
<feature type="transmembrane region" description="Helical" evidence="8">
    <location>
        <begin position="163"/>
        <end position="182"/>
    </location>
</feature>
<dbReference type="NCBIfam" id="TIGR00710">
    <property type="entry name" value="efflux_Bcr_CflA"/>
    <property type="match status" value="1"/>
</dbReference>
<dbReference type="AlphaFoldDB" id="A0A926GBY6"/>
<dbReference type="InterPro" id="IPR004812">
    <property type="entry name" value="Efflux_drug-R_Bcr/CmlA"/>
</dbReference>
<evidence type="ECO:0000256" key="2">
    <source>
        <dbReference type="ARBA" id="ARBA00006236"/>
    </source>
</evidence>
<feature type="transmembrane region" description="Helical" evidence="8">
    <location>
        <begin position="75"/>
        <end position="93"/>
    </location>
</feature>
<keyword evidence="3 8" id="KW-0813">Transport</keyword>
<dbReference type="Proteomes" id="UP000608594">
    <property type="component" value="Unassembled WGS sequence"/>
</dbReference>
<dbReference type="EMBL" id="JACOQL010000005">
    <property type="protein sequence ID" value="MBC9248193.1"/>
    <property type="molecule type" value="Genomic_DNA"/>
</dbReference>
<protein>
    <recommendedName>
        <fullName evidence="8">Bcr/CflA family efflux transporter</fullName>
    </recommendedName>
</protein>
<name>A0A926GBY6_9RHOB</name>
<dbReference type="RefSeq" id="WP_187794697.1">
    <property type="nucleotide sequence ID" value="NZ_JACOQL010000005.1"/>
</dbReference>
<keyword evidence="5 8" id="KW-0812">Transmembrane</keyword>
<dbReference type="GO" id="GO:0005886">
    <property type="term" value="C:plasma membrane"/>
    <property type="evidence" value="ECO:0007669"/>
    <property type="project" value="UniProtKB-SubCell"/>
</dbReference>
<dbReference type="InterPro" id="IPR011701">
    <property type="entry name" value="MFS"/>
</dbReference>
<evidence type="ECO:0000256" key="6">
    <source>
        <dbReference type="ARBA" id="ARBA00022989"/>
    </source>
</evidence>
<organism evidence="10 11">
    <name type="scientific">Paracoccus amoyensis</name>
    <dbReference type="NCBI Taxonomy" id="2760093"/>
    <lineage>
        <taxon>Bacteria</taxon>
        <taxon>Pseudomonadati</taxon>
        <taxon>Pseudomonadota</taxon>
        <taxon>Alphaproteobacteria</taxon>
        <taxon>Rhodobacterales</taxon>
        <taxon>Paracoccaceae</taxon>
        <taxon>Paracoccus</taxon>
    </lineage>
</organism>
<dbReference type="InterPro" id="IPR020846">
    <property type="entry name" value="MFS_dom"/>
</dbReference>
<evidence type="ECO:0000256" key="3">
    <source>
        <dbReference type="ARBA" id="ARBA00022448"/>
    </source>
</evidence>
<feature type="transmembrane region" description="Helical" evidence="8">
    <location>
        <begin position="212"/>
        <end position="236"/>
    </location>
</feature>
<evidence type="ECO:0000256" key="4">
    <source>
        <dbReference type="ARBA" id="ARBA00022475"/>
    </source>
</evidence>
<evidence type="ECO:0000313" key="11">
    <source>
        <dbReference type="Proteomes" id="UP000608594"/>
    </source>
</evidence>
<evidence type="ECO:0000256" key="7">
    <source>
        <dbReference type="ARBA" id="ARBA00023136"/>
    </source>
</evidence>
<feature type="domain" description="Major facilitator superfamily (MFS) profile" evidence="9">
    <location>
        <begin position="5"/>
        <end position="393"/>
    </location>
</feature>
<evidence type="ECO:0000313" key="10">
    <source>
        <dbReference type="EMBL" id="MBC9248193.1"/>
    </source>
</evidence>
<sequence length="397" mass="41921">MRDPMFRMALILGLLSAVGPFAIDMYLPALPEVARDLHTDEATAALTLTSYFIVFGFAQMIYGPMADAIGRKKPLMIGVGIFLVATILAAIAPTMTALIAARAMQGLGAATLMAVPRAVIRDMATGPAAAKIMATIMMVIAVSPMLAPLSGAFIMQWGGWREIFWVLAAVTIISLVLIIFVLPETLAPENRQPVRLDLMLSGAGRLLTDRRFMGLTMIGGFGMASFFVFLSAASFVYTKQYGLSPKQFSIAFAVNAIGFFAASQFAGWMTQKFGMERVISVAITMFAAVATTLAMIVVAGFDSLPVVMVGLFVGNAFLGLVMPTAMVMSLDPHPDIAGLASSLGGTVQMLTGGVMIAATGPFLDNTSSTMVPAIALCALLGWLAALLSLPRLKLRAA</sequence>
<dbReference type="SUPFAM" id="SSF103473">
    <property type="entry name" value="MFS general substrate transporter"/>
    <property type="match status" value="1"/>
</dbReference>
<evidence type="ECO:0000256" key="1">
    <source>
        <dbReference type="ARBA" id="ARBA00004651"/>
    </source>
</evidence>
<feature type="transmembrane region" description="Helical" evidence="8">
    <location>
        <begin position="44"/>
        <end position="63"/>
    </location>
</feature>
<keyword evidence="4" id="KW-1003">Cell membrane</keyword>
<dbReference type="PROSITE" id="PS50850">
    <property type="entry name" value="MFS"/>
    <property type="match status" value="1"/>
</dbReference>
<dbReference type="Gene3D" id="1.20.1720.10">
    <property type="entry name" value="Multidrug resistance protein D"/>
    <property type="match status" value="1"/>
</dbReference>
<dbReference type="CDD" id="cd17320">
    <property type="entry name" value="MFS_MdfA_MDR_like"/>
    <property type="match status" value="1"/>
</dbReference>
<comment type="caution">
    <text evidence="10">The sequence shown here is derived from an EMBL/GenBank/DDBJ whole genome shotgun (WGS) entry which is preliminary data.</text>
</comment>
<proteinExistence type="inferred from homology"/>
<comment type="caution">
    <text evidence="8">Lacks conserved residue(s) required for the propagation of feature annotation.</text>
</comment>
<dbReference type="GO" id="GO:0042910">
    <property type="term" value="F:xenobiotic transmembrane transporter activity"/>
    <property type="evidence" value="ECO:0007669"/>
    <property type="project" value="InterPro"/>
</dbReference>